<dbReference type="WBParaSite" id="PS1159_v2.g18408.t1">
    <property type="protein sequence ID" value="PS1159_v2.g18408.t1"/>
    <property type="gene ID" value="PS1159_v2.g18408"/>
</dbReference>
<proteinExistence type="predicted"/>
<name>A0AC35FK25_9BILA</name>
<evidence type="ECO:0000313" key="2">
    <source>
        <dbReference type="WBParaSite" id="PS1159_v2.g18408.t1"/>
    </source>
</evidence>
<accession>A0AC35FK25</accession>
<reference evidence="2" key="1">
    <citation type="submission" date="2022-11" db="UniProtKB">
        <authorList>
            <consortium name="WormBaseParasite"/>
        </authorList>
    </citation>
    <scope>IDENTIFICATION</scope>
</reference>
<sequence>MDIELSTTQAVKDSYLTIAGYQTDSDTPNVHTGTGFIKRRAPFVTHHTCEYISKLFVDLFNSEHYLVNNVNIDIELSPNETVFNLIAKDNNVYRFQLISCKLYVKSLYLMDGLNLELAAKLELEPARYSLQRTEMSSLQIAQGLQQFSANLFHDQVPRSIIIAFVRYNSFIGLVTSSPFTFEPFDIKDINIQVSGHRYPNIPYSNLDFPNNIFARPFHDMQDNLGFLNSTESNGIKMEEYKNYKCFFTFNLTISQENDGCHDLIRTGTTSVVVTFSTAVPAGGIQMIVYGSHDSLLLCDSNRVISSDMTV</sequence>
<protein>
    <submittedName>
        <fullName evidence="2">Uncharacterized protein</fullName>
    </submittedName>
</protein>
<dbReference type="Proteomes" id="UP000887580">
    <property type="component" value="Unplaced"/>
</dbReference>
<organism evidence="1 2">
    <name type="scientific">Panagrolaimus sp. PS1159</name>
    <dbReference type="NCBI Taxonomy" id="55785"/>
    <lineage>
        <taxon>Eukaryota</taxon>
        <taxon>Metazoa</taxon>
        <taxon>Ecdysozoa</taxon>
        <taxon>Nematoda</taxon>
        <taxon>Chromadorea</taxon>
        <taxon>Rhabditida</taxon>
        <taxon>Tylenchina</taxon>
        <taxon>Panagrolaimomorpha</taxon>
        <taxon>Panagrolaimoidea</taxon>
        <taxon>Panagrolaimidae</taxon>
        <taxon>Panagrolaimus</taxon>
    </lineage>
</organism>
<evidence type="ECO:0000313" key="1">
    <source>
        <dbReference type="Proteomes" id="UP000887580"/>
    </source>
</evidence>